<keyword evidence="6 11" id="KW-0145">Chemotaxis</keyword>
<feature type="transmembrane region" description="Helical" evidence="11">
    <location>
        <begin position="12"/>
        <end position="34"/>
    </location>
</feature>
<dbReference type="Proteomes" id="UP000254848">
    <property type="component" value="Unassembled WGS sequence"/>
</dbReference>
<dbReference type="GO" id="GO:0006935">
    <property type="term" value="P:chemotaxis"/>
    <property type="evidence" value="ECO:0007669"/>
    <property type="project" value="UniProtKB-KW"/>
</dbReference>
<gene>
    <name evidence="12" type="ORF">C8D90_101223</name>
</gene>
<reference evidence="12 13" key="1">
    <citation type="submission" date="2018-07" db="EMBL/GenBank/DDBJ databases">
        <title>Genomic Encyclopedia of Type Strains, Phase IV (KMG-IV): sequencing the most valuable type-strain genomes for metagenomic binning, comparative biology and taxonomic classification.</title>
        <authorList>
            <person name="Goeker M."/>
        </authorList>
    </citation>
    <scope>NUCLEOTIDE SEQUENCE [LARGE SCALE GENOMIC DNA]</scope>
    <source>
        <strain evidence="12 13">DSM 103736</strain>
    </source>
</reference>
<evidence type="ECO:0000256" key="3">
    <source>
        <dbReference type="ARBA" id="ARBA00008281"/>
    </source>
</evidence>
<evidence type="ECO:0000256" key="9">
    <source>
        <dbReference type="ARBA" id="ARBA00022989"/>
    </source>
</evidence>
<evidence type="ECO:0000256" key="2">
    <source>
        <dbReference type="ARBA" id="ARBA00004162"/>
    </source>
</evidence>
<organism evidence="12 13">
    <name type="scientific">Enterobacillus tribolii</name>
    <dbReference type="NCBI Taxonomy" id="1487935"/>
    <lineage>
        <taxon>Bacteria</taxon>
        <taxon>Pseudomonadati</taxon>
        <taxon>Pseudomonadota</taxon>
        <taxon>Gammaproteobacteria</taxon>
        <taxon>Enterobacterales</taxon>
        <taxon>Hafniaceae</taxon>
        <taxon>Enterobacillus</taxon>
    </lineage>
</organism>
<comment type="subcellular location">
    <subcellularLocation>
        <location evidence="11">Cell inner membrane</location>
    </subcellularLocation>
    <subcellularLocation>
        <location evidence="2">Cell membrane</location>
        <topology evidence="2">Single-pass membrane protein</topology>
    </subcellularLocation>
</comment>
<accession>A0A370R2X5</accession>
<evidence type="ECO:0000313" key="13">
    <source>
        <dbReference type="Proteomes" id="UP000254848"/>
    </source>
</evidence>
<dbReference type="AlphaFoldDB" id="A0A370R2X5"/>
<dbReference type="RefSeq" id="WP_115456576.1">
    <property type="nucleotide sequence ID" value="NZ_QRAP01000001.1"/>
</dbReference>
<dbReference type="NCBIfam" id="NF005435">
    <property type="entry name" value="PRK07021.1"/>
    <property type="match status" value="1"/>
</dbReference>
<comment type="caution">
    <text evidence="12">The sequence shown here is derived from an EMBL/GenBank/DDBJ whole genome shotgun (WGS) entry which is preliminary data.</text>
</comment>
<proteinExistence type="inferred from homology"/>
<keyword evidence="12" id="KW-0966">Cell projection</keyword>
<dbReference type="PANTHER" id="PTHR35091">
    <property type="entry name" value="FLAGELLAR PROTEIN FLIL"/>
    <property type="match status" value="1"/>
</dbReference>
<dbReference type="PANTHER" id="PTHR35091:SF2">
    <property type="entry name" value="FLAGELLAR PROTEIN FLIL"/>
    <property type="match status" value="1"/>
</dbReference>
<sequence>MSEKSPGKRRSLLSRGILLIIILVFVLAGLYGGWQFYEQRHNLEVAQKEADPAPPVPVFMPLDTFTVNLLDDENSLERVLYIGITLRLPDEESRRHMNEYLPEVRSRLLMLFSRQHAAALAGEGGKQQLIKDIKTVLAPPLVPGRPNQIVTDVLFTAFILR</sequence>
<dbReference type="GO" id="GO:0071978">
    <property type="term" value="P:bacterial-type flagellum-dependent swarming motility"/>
    <property type="evidence" value="ECO:0007669"/>
    <property type="project" value="TreeGrafter"/>
</dbReference>
<dbReference type="GO" id="GO:0005886">
    <property type="term" value="C:plasma membrane"/>
    <property type="evidence" value="ECO:0007669"/>
    <property type="project" value="UniProtKB-SubCell"/>
</dbReference>
<keyword evidence="12" id="KW-0282">Flagellum</keyword>
<evidence type="ECO:0000256" key="5">
    <source>
        <dbReference type="ARBA" id="ARBA00022475"/>
    </source>
</evidence>
<keyword evidence="7 11" id="KW-0812">Transmembrane</keyword>
<comment type="function">
    <text evidence="1 11">Controls the rotational direction of flagella during chemotaxis.</text>
</comment>
<keyword evidence="11" id="KW-0997">Cell inner membrane</keyword>
<evidence type="ECO:0000256" key="4">
    <source>
        <dbReference type="ARBA" id="ARBA00021812"/>
    </source>
</evidence>
<dbReference type="OrthoDB" id="2087278at2"/>
<dbReference type="InterPro" id="IPR005503">
    <property type="entry name" value="FliL"/>
</dbReference>
<keyword evidence="10 11" id="KW-0472">Membrane</keyword>
<evidence type="ECO:0000256" key="1">
    <source>
        <dbReference type="ARBA" id="ARBA00002254"/>
    </source>
</evidence>
<evidence type="ECO:0000256" key="11">
    <source>
        <dbReference type="RuleBase" id="RU364125"/>
    </source>
</evidence>
<evidence type="ECO:0000256" key="10">
    <source>
        <dbReference type="ARBA" id="ARBA00023136"/>
    </source>
</evidence>
<evidence type="ECO:0000313" key="12">
    <source>
        <dbReference type="EMBL" id="RDK96787.1"/>
    </source>
</evidence>
<keyword evidence="8 11" id="KW-0283">Flagellar rotation</keyword>
<evidence type="ECO:0000256" key="6">
    <source>
        <dbReference type="ARBA" id="ARBA00022500"/>
    </source>
</evidence>
<keyword evidence="5" id="KW-1003">Cell membrane</keyword>
<dbReference type="GO" id="GO:0009425">
    <property type="term" value="C:bacterial-type flagellum basal body"/>
    <property type="evidence" value="ECO:0007669"/>
    <property type="project" value="InterPro"/>
</dbReference>
<comment type="similarity">
    <text evidence="3 11">Belongs to the FliL family.</text>
</comment>
<keyword evidence="9 11" id="KW-1133">Transmembrane helix</keyword>
<evidence type="ECO:0000256" key="7">
    <source>
        <dbReference type="ARBA" id="ARBA00022692"/>
    </source>
</evidence>
<evidence type="ECO:0000256" key="8">
    <source>
        <dbReference type="ARBA" id="ARBA00022779"/>
    </source>
</evidence>
<name>A0A370R2X5_9GAMM</name>
<dbReference type="Pfam" id="PF03748">
    <property type="entry name" value="FliL"/>
    <property type="match status" value="1"/>
</dbReference>
<keyword evidence="12" id="KW-0969">Cilium</keyword>
<protein>
    <recommendedName>
        <fullName evidence="4 11">Flagellar protein FliL</fullName>
    </recommendedName>
</protein>
<keyword evidence="13" id="KW-1185">Reference proteome</keyword>
<dbReference type="EMBL" id="QRAP01000001">
    <property type="protein sequence ID" value="RDK96787.1"/>
    <property type="molecule type" value="Genomic_DNA"/>
</dbReference>